<accession>A0AAU7DP81</accession>
<dbReference type="Pfam" id="PF07166">
    <property type="entry name" value="DUF1398"/>
    <property type="match status" value="1"/>
</dbReference>
<sequence>MSKLAIHETAIATQQGKMTFPQVVQALLEAGVESYLVDFAAAQKTHYLADGTTVTVPMILEPGSIAPEFDDGALVAAIRGAQSDTVRYPDFVKRSTAAGVIGYWAFLTGRKVIYFGRKGEQHIEEFPKPKA</sequence>
<name>A0AAU7DP81_9BACT</name>
<dbReference type="AlphaFoldDB" id="A0AAU7DP81"/>
<organism evidence="1">
    <name type="scientific">Telmatobacter sp. DSM 110680</name>
    <dbReference type="NCBI Taxonomy" id="3036704"/>
    <lineage>
        <taxon>Bacteria</taxon>
        <taxon>Pseudomonadati</taxon>
        <taxon>Acidobacteriota</taxon>
        <taxon>Terriglobia</taxon>
        <taxon>Terriglobales</taxon>
        <taxon>Acidobacteriaceae</taxon>
        <taxon>Telmatobacter</taxon>
    </lineage>
</organism>
<dbReference type="Gene3D" id="3.30.1810.10">
    <property type="entry name" value="YdfO-like"/>
    <property type="match status" value="1"/>
</dbReference>
<dbReference type="RefSeq" id="WP_348264442.1">
    <property type="nucleotide sequence ID" value="NZ_CP121196.1"/>
</dbReference>
<protein>
    <submittedName>
        <fullName evidence="1">DUF1398 family protein</fullName>
    </submittedName>
</protein>
<gene>
    <name evidence="1" type="ORF">P8935_07895</name>
</gene>
<dbReference type="SUPFAM" id="SSF160419">
    <property type="entry name" value="YdfO-like"/>
    <property type="match status" value="1"/>
</dbReference>
<dbReference type="EMBL" id="CP121196">
    <property type="protein sequence ID" value="XBH19226.1"/>
    <property type="molecule type" value="Genomic_DNA"/>
</dbReference>
<reference evidence="1" key="1">
    <citation type="submission" date="2023-03" db="EMBL/GenBank/DDBJ databases">
        <title>Edaphobacter sp.</title>
        <authorList>
            <person name="Huber K.J."/>
            <person name="Papendorf J."/>
            <person name="Pilke C."/>
            <person name="Bunk B."/>
            <person name="Sproeer C."/>
            <person name="Pester M."/>
        </authorList>
    </citation>
    <scope>NUCLEOTIDE SEQUENCE</scope>
    <source>
        <strain evidence="1">DSM 110680</strain>
    </source>
</reference>
<proteinExistence type="predicted"/>
<evidence type="ECO:0000313" key="1">
    <source>
        <dbReference type="EMBL" id="XBH19226.1"/>
    </source>
</evidence>
<dbReference type="InterPro" id="IPR009833">
    <property type="entry name" value="DUF1398"/>
</dbReference>
<dbReference type="InterPro" id="IPR036696">
    <property type="entry name" value="YdfO-like_sf"/>
</dbReference>